<sequence>MTTSHGAVEEHLESAGYLQKRQLKSGSAGWILLAGLGVSYVVSGDYSGWNFGLAQGGFGGLAIAAVVIAGMYLALVLGMAELSSALPAAGGGYTFARRALGPWGGFATGTAILIEYAIAPAAIATFIGAYVESLGLFGITDGWWVYLAAYVLFIGIHLSGVGEALKVMFVITAIALVGLVIFAAFAAGHFDATNLTNIPVDADAAGASTFLPHGYLGIWAAIPFAIWFFLAIEGVPLAAEETANPERNVPRGIIAAITVLLITCAGVLILTTGAGGAEQMSSSGNPLVEALGNGTAAKVVNYIGLAGLIASFFSIIYAYSRQLFALSRAGYLPTRLSLTNSRKAPTLALIVPGVVGFLLSLTGKGALLLNMAVFGAALSYVLMMVSHIVLRWREPEMRRPYRTPGGAITTGFALVIAVLAVIATFLVDSVAALSCLVVFAAFMAYFALYSRHRLIANSPDEEFAMLAEAESELK</sequence>
<dbReference type="PANTHER" id="PTHR42770:SF7">
    <property type="entry name" value="MEMBRANE PROTEIN"/>
    <property type="match status" value="1"/>
</dbReference>
<feature type="transmembrane region" description="Helical" evidence="8">
    <location>
        <begin position="167"/>
        <end position="190"/>
    </location>
</feature>
<comment type="function">
    <text evidence="1">Probable amino-acid or metabolite transport protein.</text>
</comment>
<dbReference type="STRING" id="258533.BN977_01576"/>
<dbReference type="RefSeq" id="WP_036396986.1">
    <property type="nucleotide sequence ID" value="NZ_CCBB010000001.1"/>
</dbReference>
<evidence type="ECO:0000256" key="5">
    <source>
        <dbReference type="ARBA" id="ARBA00022692"/>
    </source>
</evidence>
<evidence type="ECO:0000256" key="4">
    <source>
        <dbReference type="ARBA" id="ARBA00022475"/>
    </source>
</evidence>
<evidence type="ECO:0000256" key="7">
    <source>
        <dbReference type="ARBA" id="ARBA00023136"/>
    </source>
</evidence>
<feature type="transmembrane region" description="Helical" evidence="8">
    <location>
        <begin position="143"/>
        <end position="160"/>
    </location>
</feature>
<dbReference type="NCBIfam" id="TIGR00908">
    <property type="entry name" value="2A0305"/>
    <property type="match status" value="1"/>
</dbReference>
<dbReference type="InterPro" id="IPR002293">
    <property type="entry name" value="AA/rel_permease1"/>
</dbReference>
<feature type="transmembrane region" description="Helical" evidence="8">
    <location>
        <begin position="253"/>
        <end position="277"/>
    </location>
</feature>
<feature type="transmembrane region" description="Helical" evidence="8">
    <location>
        <begin position="404"/>
        <end position="425"/>
    </location>
</feature>
<dbReference type="InterPro" id="IPR050367">
    <property type="entry name" value="APC_superfamily"/>
</dbReference>
<accession>W9AMT2</accession>
<feature type="transmembrane region" description="Helical" evidence="8">
    <location>
        <begin position="431"/>
        <end position="449"/>
    </location>
</feature>
<feature type="transmembrane region" description="Helical" evidence="8">
    <location>
        <begin position="299"/>
        <end position="319"/>
    </location>
</feature>
<keyword evidence="10" id="KW-1185">Reference proteome</keyword>
<evidence type="ECO:0000256" key="8">
    <source>
        <dbReference type="SAM" id="Phobius"/>
    </source>
</evidence>
<evidence type="ECO:0000256" key="2">
    <source>
        <dbReference type="ARBA" id="ARBA00004651"/>
    </source>
</evidence>
<keyword evidence="5 8" id="KW-0812">Transmembrane</keyword>
<comment type="subcellular location">
    <subcellularLocation>
        <location evidence="2">Cell membrane</location>
        <topology evidence="2">Multi-pass membrane protein</topology>
    </subcellularLocation>
</comment>
<dbReference type="eggNOG" id="COG0833">
    <property type="taxonomic scope" value="Bacteria"/>
</dbReference>
<feature type="transmembrane region" description="Helical" evidence="8">
    <location>
        <begin position="28"/>
        <end position="49"/>
    </location>
</feature>
<dbReference type="OrthoDB" id="9762947at2"/>
<dbReference type="Gene3D" id="1.20.1740.10">
    <property type="entry name" value="Amino acid/polyamine transporter I"/>
    <property type="match status" value="1"/>
</dbReference>
<organism evidence="9 10">
    <name type="scientific">Mycolicibacterium cosmeticum</name>
    <dbReference type="NCBI Taxonomy" id="258533"/>
    <lineage>
        <taxon>Bacteria</taxon>
        <taxon>Bacillati</taxon>
        <taxon>Actinomycetota</taxon>
        <taxon>Actinomycetes</taxon>
        <taxon>Mycobacteriales</taxon>
        <taxon>Mycobacteriaceae</taxon>
        <taxon>Mycolicibacterium</taxon>
    </lineage>
</organism>
<dbReference type="GO" id="GO:0005886">
    <property type="term" value="C:plasma membrane"/>
    <property type="evidence" value="ECO:0007669"/>
    <property type="project" value="UniProtKB-SubCell"/>
</dbReference>
<evidence type="ECO:0000256" key="1">
    <source>
        <dbReference type="ARBA" id="ARBA00002249"/>
    </source>
</evidence>
<dbReference type="Pfam" id="PF13520">
    <property type="entry name" value="AA_permease_2"/>
    <property type="match status" value="1"/>
</dbReference>
<feature type="transmembrane region" description="Helical" evidence="8">
    <location>
        <begin position="210"/>
        <end position="232"/>
    </location>
</feature>
<feature type="transmembrane region" description="Helical" evidence="8">
    <location>
        <begin position="367"/>
        <end position="392"/>
    </location>
</feature>
<reference evidence="9" key="1">
    <citation type="submission" date="2014-03" db="EMBL/GenBank/DDBJ databases">
        <title>Draft Genome Sequence of Mycobacterium cosmeticum DSM 44829.</title>
        <authorList>
            <person name="Croce O."/>
            <person name="Robert C."/>
            <person name="Raoult D."/>
            <person name="Drancourt M."/>
        </authorList>
    </citation>
    <scope>NUCLEOTIDE SEQUENCE [LARGE SCALE GENOMIC DNA]</scope>
    <source>
        <strain evidence="9">DSM 44829</strain>
    </source>
</reference>
<dbReference type="AlphaFoldDB" id="W9AMT2"/>
<gene>
    <name evidence="9" type="ORF">BN977_01576</name>
</gene>
<reference evidence="9" key="2">
    <citation type="submission" date="2014-03" db="EMBL/GenBank/DDBJ databases">
        <authorList>
            <person name="Urmite Genomes"/>
        </authorList>
    </citation>
    <scope>NUCLEOTIDE SEQUENCE</scope>
    <source>
        <strain evidence="9">DSM 44829</strain>
    </source>
</reference>
<proteinExistence type="inferred from homology"/>
<name>W9AMT2_MYCCO</name>
<evidence type="ECO:0000313" key="10">
    <source>
        <dbReference type="Proteomes" id="UP000028870"/>
    </source>
</evidence>
<comment type="similarity">
    <text evidence="3">Belongs to the amino acid-polyamine-organocation (APC) superfamily.</text>
</comment>
<keyword evidence="7 8" id="KW-0472">Membrane</keyword>
<dbReference type="Proteomes" id="UP000028870">
    <property type="component" value="Unassembled WGS sequence"/>
</dbReference>
<dbReference type="PIRSF" id="PIRSF006060">
    <property type="entry name" value="AA_transporter"/>
    <property type="match status" value="1"/>
</dbReference>
<feature type="transmembrane region" description="Helical" evidence="8">
    <location>
        <begin position="103"/>
        <end position="131"/>
    </location>
</feature>
<feature type="transmembrane region" description="Helical" evidence="8">
    <location>
        <begin position="344"/>
        <end position="361"/>
    </location>
</feature>
<protein>
    <submittedName>
        <fullName evidence="9">Ethanolamine permease</fullName>
    </submittedName>
</protein>
<evidence type="ECO:0000313" key="9">
    <source>
        <dbReference type="EMBL" id="CDO06783.1"/>
    </source>
</evidence>
<keyword evidence="4" id="KW-1003">Cell membrane</keyword>
<keyword evidence="6 8" id="KW-1133">Transmembrane helix</keyword>
<evidence type="ECO:0000256" key="6">
    <source>
        <dbReference type="ARBA" id="ARBA00022989"/>
    </source>
</evidence>
<dbReference type="InterPro" id="IPR004757">
    <property type="entry name" value="EtNH_permease"/>
</dbReference>
<comment type="caution">
    <text evidence="9">The sequence shown here is derived from an EMBL/GenBank/DDBJ whole genome shotgun (WGS) entry which is preliminary data.</text>
</comment>
<dbReference type="PANTHER" id="PTHR42770">
    <property type="entry name" value="AMINO ACID TRANSPORTER-RELATED"/>
    <property type="match status" value="1"/>
</dbReference>
<evidence type="ECO:0000256" key="3">
    <source>
        <dbReference type="ARBA" id="ARBA00009523"/>
    </source>
</evidence>
<dbReference type="GO" id="GO:0022857">
    <property type="term" value="F:transmembrane transporter activity"/>
    <property type="evidence" value="ECO:0007669"/>
    <property type="project" value="InterPro"/>
</dbReference>
<feature type="transmembrane region" description="Helical" evidence="8">
    <location>
        <begin position="61"/>
        <end position="82"/>
    </location>
</feature>
<dbReference type="EMBL" id="CCBB010000001">
    <property type="protein sequence ID" value="CDO06783.1"/>
    <property type="molecule type" value="Genomic_DNA"/>
</dbReference>